<organism evidence="1 2">
    <name type="scientific">Streptomyces hainanensis</name>
    <dbReference type="NCBI Taxonomy" id="402648"/>
    <lineage>
        <taxon>Bacteria</taxon>
        <taxon>Bacillati</taxon>
        <taxon>Actinomycetota</taxon>
        <taxon>Actinomycetes</taxon>
        <taxon>Kitasatosporales</taxon>
        <taxon>Streptomycetaceae</taxon>
        <taxon>Streptomyces</taxon>
    </lineage>
</organism>
<evidence type="ECO:0000313" key="1">
    <source>
        <dbReference type="EMBL" id="TDC80499.1"/>
    </source>
</evidence>
<dbReference type="SUPFAM" id="SSF51445">
    <property type="entry name" value="(Trans)glycosidases"/>
    <property type="match status" value="1"/>
</dbReference>
<proteinExistence type="predicted"/>
<dbReference type="InterPro" id="IPR017853">
    <property type="entry name" value="GH"/>
</dbReference>
<name>A0A4R4U1V4_9ACTN</name>
<dbReference type="Gene3D" id="3.20.20.80">
    <property type="entry name" value="Glycosidases"/>
    <property type="match status" value="1"/>
</dbReference>
<dbReference type="EMBL" id="SMKI01000001">
    <property type="protein sequence ID" value="TDC80499.1"/>
    <property type="molecule type" value="Genomic_DNA"/>
</dbReference>
<keyword evidence="2" id="KW-1185">Reference proteome</keyword>
<dbReference type="RefSeq" id="WP_132815174.1">
    <property type="nucleotide sequence ID" value="NZ_SMKI01000001.1"/>
</dbReference>
<evidence type="ECO:0008006" key="3">
    <source>
        <dbReference type="Google" id="ProtNLM"/>
    </source>
</evidence>
<dbReference type="AlphaFoldDB" id="A0A4R4U1V4"/>
<comment type="caution">
    <text evidence="1">The sequence shown here is derived from an EMBL/GenBank/DDBJ whole genome shotgun (WGS) entry which is preliminary data.</text>
</comment>
<sequence>MKHYGVAYDVGLRFVPDQLSVESFDPALVAHDMQVIASDLHANTVRIEGEKLDRLETASRLAHAAGLKVFFNPWLIDTGLDEIDAYLGEAAVVAEKLRDEGVDIVFVTGCEISFFANGIFPGDSYMDRGAWLGGQFSFGGAHSDPSEELVQKSVELNAALRRFVETTRKSFKGRVTYSAGAWEFVDWEPFDIVGIDHYRRGESEEEYVGALDAYRRAGKELIVMEVGCCAYEGAAVKGDGGFAILRGVNADGTAQWENGVAPTRSEREQADYVGRQLDLLKGKVDGVFVYVFSFPTYPLGEGPNDLDMVNFAIVKTYPAQDSRSRQMPPWEPKESFHRVAEGLARIAVS</sequence>
<reference evidence="1 2" key="1">
    <citation type="submission" date="2019-03" db="EMBL/GenBank/DDBJ databases">
        <title>Draft genome sequences of novel Actinobacteria.</title>
        <authorList>
            <person name="Sahin N."/>
            <person name="Ay H."/>
            <person name="Saygin H."/>
        </authorList>
    </citation>
    <scope>NUCLEOTIDE SEQUENCE [LARGE SCALE GENOMIC DNA]</scope>
    <source>
        <strain evidence="1 2">DSM 41900</strain>
    </source>
</reference>
<dbReference type="Proteomes" id="UP000295345">
    <property type="component" value="Unassembled WGS sequence"/>
</dbReference>
<dbReference type="OrthoDB" id="151193at2"/>
<evidence type="ECO:0000313" key="2">
    <source>
        <dbReference type="Proteomes" id="UP000295345"/>
    </source>
</evidence>
<protein>
    <recommendedName>
        <fullName evidence="3">Abortive infection protein</fullName>
    </recommendedName>
</protein>
<accession>A0A4R4U1V4</accession>
<gene>
    <name evidence="1" type="ORF">E1283_00085</name>
</gene>